<dbReference type="EMBL" id="UAVB01000005">
    <property type="protein sequence ID" value="SQA20129.1"/>
    <property type="molecule type" value="Genomic_DNA"/>
</dbReference>
<dbReference type="EMBL" id="LBKL01000090">
    <property type="protein sequence ID" value="KLL35915.1"/>
    <property type="molecule type" value="Genomic_DNA"/>
</dbReference>
<sequence length="67" mass="7673">MKEILSSIAKSLESIATEFKAQNSYREEMKQNMEQMEKIILDIQSDPFGLKHLKDKALSEKASKQKG</sequence>
<comment type="caution">
    <text evidence="1">The sequence shown here is derived from an EMBL/GenBank/DDBJ whole genome shotgun (WGS) entry which is preliminary data.</text>
</comment>
<evidence type="ECO:0000313" key="2">
    <source>
        <dbReference type="EMBL" id="SQA17112.1"/>
    </source>
</evidence>
<proteinExistence type="predicted"/>
<evidence type="ECO:0000313" key="12">
    <source>
        <dbReference type="Proteomes" id="UP000250200"/>
    </source>
</evidence>
<evidence type="ECO:0000313" key="3">
    <source>
        <dbReference type="EMBL" id="SQA19330.1"/>
    </source>
</evidence>
<dbReference type="RefSeq" id="WP_000658998.1">
    <property type="nucleotide sequence ID" value="NZ_CAACXY010000005.1"/>
</dbReference>
<gene>
    <name evidence="2" type="ORF">NCTC8181_00018</name>
    <name evidence="3" type="ORF">NCTC8181_02397</name>
    <name evidence="4" type="ORF">NCTC8181_02418</name>
    <name evidence="5" type="ORF">NCTC8181_02479</name>
    <name evidence="6" type="ORF">NCTC8181_02518</name>
    <name evidence="7" type="ORF">NCTC8181_02597</name>
    <name evidence="8" type="ORF">NCTC8181_02682</name>
    <name evidence="9" type="ORF">NCTC8185_00225</name>
    <name evidence="10" type="ORF">NCTC9828_02013</name>
    <name evidence="1" type="ORF">WA04_09765</name>
</gene>
<organism evidence="1 11">
    <name type="scientific">Streptococcus agalactiae</name>
    <dbReference type="NCBI Taxonomy" id="1311"/>
    <lineage>
        <taxon>Bacteria</taxon>
        <taxon>Bacillati</taxon>
        <taxon>Bacillota</taxon>
        <taxon>Bacilli</taxon>
        <taxon>Lactobacillales</taxon>
        <taxon>Streptococcaceae</taxon>
        <taxon>Streptococcus</taxon>
    </lineage>
</organism>
<evidence type="ECO:0000313" key="1">
    <source>
        <dbReference type="EMBL" id="KLL35915.1"/>
    </source>
</evidence>
<dbReference type="EMBL" id="UAVB01000001">
    <property type="protein sequence ID" value="SQA17112.1"/>
    <property type="molecule type" value="Genomic_DNA"/>
</dbReference>
<dbReference type="Proteomes" id="UP000255140">
    <property type="component" value="Unassembled WGS sequence"/>
</dbReference>
<name>A0A0H1ZBB3_STRAG</name>
<evidence type="ECO:0000313" key="8">
    <source>
        <dbReference type="EMBL" id="SQA20332.1"/>
    </source>
</evidence>
<dbReference type="Proteomes" id="UP000254076">
    <property type="component" value="Unassembled WGS sequence"/>
</dbReference>
<dbReference type="EMBL" id="UAVB01000003">
    <property type="protein sequence ID" value="SQA20068.1"/>
    <property type="molecule type" value="Genomic_DNA"/>
</dbReference>
<evidence type="ECO:0000313" key="13">
    <source>
        <dbReference type="Proteomes" id="UP000254076"/>
    </source>
</evidence>
<dbReference type="EMBL" id="UHEQ01000004">
    <property type="protein sequence ID" value="SUN13075.1"/>
    <property type="molecule type" value="Genomic_DNA"/>
</dbReference>
<evidence type="ECO:0000313" key="10">
    <source>
        <dbReference type="EMBL" id="SUN29763.1"/>
    </source>
</evidence>
<evidence type="ECO:0000313" key="9">
    <source>
        <dbReference type="EMBL" id="SUN13075.1"/>
    </source>
</evidence>
<dbReference type="EMBL" id="UAVB01000008">
    <property type="protein sequence ID" value="SQA20247.1"/>
    <property type="molecule type" value="Genomic_DNA"/>
</dbReference>
<accession>A0A0H1ZBB3</accession>
<dbReference type="EMBL" id="UAVB01000012">
    <property type="protein sequence ID" value="SQA20332.1"/>
    <property type="molecule type" value="Genomic_DNA"/>
</dbReference>
<evidence type="ECO:0000313" key="7">
    <source>
        <dbReference type="EMBL" id="SQA20247.1"/>
    </source>
</evidence>
<dbReference type="AlphaFoldDB" id="A0A0H1ZBB3"/>
<evidence type="ECO:0000313" key="14">
    <source>
        <dbReference type="Proteomes" id="UP000255140"/>
    </source>
</evidence>
<dbReference type="EMBL" id="UAVB01000001">
    <property type="protein sequence ID" value="SQA19330.1"/>
    <property type="molecule type" value="Genomic_DNA"/>
</dbReference>
<evidence type="ECO:0000313" key="5">
    <source>
        <dbReference type="EMBL" id="SQA20129.1"/>
    </source>
</evidence>
<evidence type="ECO:0000313" key="11">
    <source>
        <dbReference type="Proteomes" id="UP000035346"/>
    </source>
</evidence>
<evidence type="ECO:0000313" key="6">
    <source>
        <dbReference type="EMBL" id="SQA20168.1"/>
    </source>
</evidence>
<dbReference type="EMBL" id="UHEW01000005">
    <property type="protein sequence ID" value="SUN29763.1"/>
    <property type="molecule type" value="Genomic_DNA"/>
</dbReference>
<protein>
    <submittedName>
        <fullName evidence="1">ATP synthase F0 subunit B</fullName>
    </submittedName>
</protein>
<reference evidence="1 11" key="1">
    <citation type="journal article" date="2015" name="PLoS ONE">
        <title>Genomic analysis reveals the molecular basis for capsule loss in the group B streptococcus population.</title>
        <authorList>
            <consortium name="DEVANI Consortium"/>
            <person name="Rosini R."/>
            <person name="Campisi E."/>
            <person name="De Chiara M."/>
            <person name="Tettelin H."/>
            <person name="Rinaudo D."/>
            <person name="Toniolo C."/>
            <person name="Metruccio M."/>
            <person name="Guidotti S."/>
            <person name="Sorensen U.B."/>
            <person name="Kilian M."/>
            <person name="Ramirez M."/>
            <person name="Janulczyk R."/>
            <person name="Donati C."/>
            <person name="Grandi G."/>
            <person name="Margarit I."/>
        </authorList>
    </citation>
    <scope>NUCLEOTIDE SEQUENCE [LARGE SCALE GENOMIC DNA]</scope>
    <source>
        <strain evidence="1 11">DK-B-USS-215</strain>
    </source>
</reference>
<dbReference type="EMBL" id="UAVB01000006">
    <property type="protein sequence ID" value="SQA20168.1"/>
    <property type="molecule type" value="Genomic_DNA"/>
</dbReference>
<dbReference type="Proteomes" id="UP000250200">
    <property type="component" value="Unassembled WGS sequence"/>
</dbReference>
<reference evidence="12 13" key="2">
    <citation type="submission" date="2018-06" db="EMBL/GenBank/DDBJ databases">
        <authorList>
            <consortium name="Pathogen Informatics"/>
            <person name="Doyle S."/>
        </authorList>
    </citation>
    <scope>NUCLEOTIDE SEQUENCE [LARGE SCALE GENOMIC DNA]</scope>
    <source>
        <strain evidence="2 12">NCTC8181</strain>
        <strain evidence="9 13">NCTC8185</strain>
        <strain evidence="10 14">NCTC9828</strain>
    </source>
</reference>
<evidence type="ECO:0000313" key="4">
    <source>
        <dbReference type="EMBL" id="SQA20068.1"/>
    </source>
</evidence>
<dbReference type="Proteomes" id="UP000035346">
    <property type="component" value="Unassembled WGS sequence"/>
</dbReference>